<sequence>MFTAAVVVSHSQSMFRKIQNGRLQYEWMSSIEVCNLQRLACIYCPGHVGCSRQGDRG</sequence>
<gene>
    <name evidence="1" type="primary">ORF166667</name>
</gene>
<organism evidence="1">
    <name type="scientific">Arion vulgaris</name>
    <dbReference type="NCBI Taxonomy" id="1028688"/>
    <lineage>
        <taxon>Eukaryota</taxon>
        <taxon>Metazoa</taxon>
        <taxon>Spiralia</taxon>
        <taxon>Lophotrochozoa</taxon>
        <taxon>Mollusca</taxon>
        <taxon>Gastropoda</taxon>
        <taxon>Heterobranchia</taxon>
        <taxon>Euthyneura</taxon>
        <taxon>Panpulmonata</taxon>
        <taxon>Eupulmonata</taxon>
        <taxon>Stylommatophora</taxon>
        <taxon>Helicina</taxon>
        <taxon>Arionoidea</taxon>
        <taxon>Arionidae</taxon>
        <taxon>Arion</taxon>
    </lineage>
</organism>
<name>A0A0B7B5T7_9EUPU</name>
<proteinExistence type="predicted"/>
<reference evidence="1" key="1">
    <citation type="submission" date="2014-12" db="EMBL/GenBank/DDBJ databases">
        <title>Insight into the proteome of Arion vulgaris.</title>
        <authorList>
            <person name="Aradska J."/>
            <person name="Bulat T."/>
            <person name="Smidak R."/>
            <person name="Sarate P."/>
            <person name="Gangsoo J."/>
            <person name="Sialana F."/>
            <person name="Bilban M."/>
            <person name="Lubec G."/>
        </authorList>
    </citation>
    <scope>NUCLEOTIDE SEQUENCE</scope>
    <source>
        <tissue evidence="1">Skin</tissue>
    </source>
</reference>
<evidence type="ECO:0000313" key="1">
    <source>
        <dbReference type="EMBL" id="CEK88719.1"/>
    </source>
</evidence>
<accession>A0A0B7B5T7</accession>
<dbReference type="AlphaFoldDB" id="A0A0B7B5T7"/>
<protein>
    <submittedName>
        <fullName evidence="1">Uncharacterized protein</fullName>
    </submittedName>
</protein>
<dbReference type="EMBL" id="HACG01041854">
    <property type="protein sequence ID" value="CEK88719.1"/>
    <property type="molecule type" value="Transcribed_RNA"/>
</dbReference>